<proteinExistence type="evidence at transcript level"/>
<evidence type="ECO:0000313" key="2">
    <source>
        <dbReference type="EMBL" id="AEQ05564.1"/>
    </source>
</evidence>
<name>G4LU32_DROME</name>
<protein>
    <submittedName>
        <fullName evidence="2">MIP32937p1</fullName>
    </submittedName>
</protein>
<dbReference type="EMBL" id="BT132662">
    <property type="protein sequence ID" value="AEQ05564.1"/>
    <property type="molecule type" value="mRNA"/>
</dbReference>
<dbReference type="AlphaFoldDB" id="G4LU32"/>
<sequence length="99" mass="10690">MKKLGMQTKDRDVDGSESRNMKFDIIKGHLCVKCNTAVAAAGLAGFVGRRNHTEKSTAHLNVIEIEAHLTSNAGATQPAPPPPLHSNIRMHVQPPWQGG</sequence>
<evidence type="ECO:0000256" key="1">
    <source>
        <dbReference type="SAM" id="MobiDB-lite"/>
    </source>
</evidence>
<organism evidence="2">
    <name type="scientific">Drosophila melanogaster</name>
    <name type="common">Fruit fly</name>
    <dbReference type="NCBI Taxonomy" id="7227"/>
    <lineage>
        <taxon>Eukaryota</taxon>
        <taxon>Metazoa</taxon>
        <taxon>Ecdysozoa</taxon>
        <taxon>Arthropoda</taxon>
        <taxon>Hexapoda</taxon>
        <taxon>Insecta</taxon>
        <taxon>Pterygota</taxon>
        <taxon>Neoptera</taxon>
        <taxon>Endopterygota</taxon>
        <taxon>Diptera</taxon>
        <taxon>Brachycera</taxon>
        <taxon>Muscomorpha</taxon>
        <taxon>Ephydroidea</taxon>
        <taxon>Drosophilidae</taxon>
        <taxon>Drosophila</taxon>
        <taxon>Sophophora</taxon>
    </lineage>
</organism>
<feature type="region of interest" description="Disordered" evidence="1">
    <location>
        <begin position="73"/>
        <end position="99"/>
    </location>
</feature>
<reference evidence="2" key="1">
    <citation type="submission" date="2011-10" db="EMBL/GenBank/DDBJ databases">
        <authorList>
            <person name="Carlson J."/>
            <person name="Booth B."/>
            <person name="Frise E."/>
            <person name="Sandler J."/>
            <person name="Wan K."/>
            <person name="Yu C."/>
            <person name="Celniker S."/>
        </authorList>
    </citation>
    <scope>NUCLEOTIDE SEQUENCE</scope>
</reference>
<accession>G4LU32</accession>